<reference evidence="1" key="1">
    <citation type="submission" date="2023-04" db="EMBL/GenBank/DDBJ databases">
        <title>Ambrosiozyma monospora NBRC 10751.</title>
        <authorList>
            <person name="Ichikawa N."/>
            <person name="Sato H."/>
            <person name="Tonouchi N."/>
        </authorList>
    </citation>
    <scope>NUCLEOTIDE SEQUENCE</scope>
    <source>
        <strain evidence="1">NBRC 10751</strain>
    </source>
</reference>
<comment type="caution">
    <text evidence="1">The sequence shown here is derived from an EMBL/GenBank/DDBJ whole genome shotgun (WGS) entry which is preliminary data.</text>
</comment>
<keyword evidence="2" id="KW-1185">Reference proteome</keyword>
<sequence length="732" mass="82885">MMTISCLLMRRRMMLQKKVHGPKNPPEKLKHQMLPPTLKPIIISKITGKPKRQYNKRSHLKKDIFSGPSLDKSLSHIVTIPVDHSKLAAKNKTRDDSPMKIKTVDELIHETRIPKKKAEVHKSYKFNTPKRKSKQNDDITDEEYTKPRTPPTDGLSPIRFEDSQPEYSISDPQFESSSSQPISDPQFGNSLSQPQVESLLSQPPVESLLSQPISDPQVDSSLSQPIPEKSDDSEYISLSSSRPSTSAGDEAEQLAKSTKLVNDINKELYSQYQSQSDTDDQVTDVRISSDEPSQINSLRLSDTINQKEVDSEPDITYGPEVFKVEDDVRRGGNTKRHLRDLKPKSYEEHHYFNEHYKGKHQRSNKKEEKVQKARTRPNIPTGPSSRKFTKPGRKRRSKSNSLDSDDDDVYTPGNNVVMPRRHLEEDLVEVEDAAIEEIGSIDGDKDVVPSTNRNRKSQRRHVSRSPAQLNYAATEKISLLDDDKDVLLLPNKKVSSKRRNVSESPVRLDDSAIEKINSIVGDNGVGLLSNRKVNSKRRSEYPVIINDEDDASIQQIDRADIFRSNGRQRGVSSNRGESESLKSSLSVSPVKFSDDIQQVNLVDLDSKKERKRRSTYQSSSRFQDALAEESKYGNNNKRRKQSTGGNIGKRRYGSVDPEPEYVDDGDEISFVRQNVSFLTPSNLRIDSGSLQIAGSSRTRMRTKTLNFVTSRLPEIESPEYERLDELSDIDSS</sequence>
<accession>A0ACB5T3B0</accession>
<dbReference type="Proteomes" id="UP001165064">
    <property type="component" value="Unassembled WGS sequence"/>
</dbReference>
<proteinExistence type="predicted"/>
<evidence type="ECO:0000313" key="2">
    <source>
        <dbReference type="Proteomes" id="UP001165064"/>
    </source>
</evidence>
<name>A0ACB5T3B0_AMBMO</name>
<dbReference type="EMBL" id="BSXS01002847">
    <property type="protein sequence ID" value="GME79986.1"/>
    <property type="molecule type" value="Genomic_DNA"/>
</dbReference>
<evidence type="ECO:0000313" key="1">
    <source>
        <dbReference type="EMBL" id="GME79986.1"/>
    </source>
</evidence>
<protein>
    <submittedName>
        <fullName evidence="1">Unnamed protein product</fullName>
    </submittedName>
</protein>
<gene>
    <name evidence="1" type="ORF">Amon02_000422800</name>
</gene>
<organism evidence="1 2">
    <name type="scientific">Ambrosiozyma monospora</name>
    <name type="common">Yeast</name>
    <name type="synonym">Endomycopsis monosporus</name>
    <dbReference type="NCBI Taxonomy" id="43982"/>
    <lineage>
        <taxon>Eukaryota</taxon>
        <taxon>Fungi</taxon>
        <taxon>Dikarya</taxon>
        <taxon>Ascomycota</taxon>
        <taxon>Saccharomycotina</taxon>
        <taxon>Pichiomycetes</taxon>
        <taxon>Pichiales</taxon>
        <taxon>Pichiaceae</taxon>
        <taxon>Ambrosiozyma</taxon>
    </lineage>
</organism>